<organism evidence="1 2">
    <name type="scientific">Acetivibrio straminisolvens JCM 21531</name>
    <dbReference type="NCBI Taxonomy" id="1294263"/>
    <lineage>
        <taxon>Bacteria</taxon>
        <taxon>Bacillati</taxon>
        <taxon>Bacillota</taxon>
        <taxon>Clostridia</taxon>
        <taxon>Eubacteriales</taxon>
        <taxon>Oscillospiraceae</taxon>
        <taxon>Acetivibrio</taxon>
    </lineage>
</organism>
<dbReference type="GO" id="GO:0016779">
    <property type="term" value="F:nucleotidyltransferase activity"/>
    <property type="evidence" value="ECO:0007669"/>
    <property type="project" value="UniProtKB-KW"/>
</dbReference>
<comment type="caution">
    <text evidence="1">The sequence shown here is derived from an EMBL/GenBank/DDBJ whole genome shotgun (WGS) entry which is preliminary data.</text>
</comment>
<proteinExistence type="predicted"/>
<dbReference type="Gene3D" id="3.40.50.2000">
    <property type="entry name" value="Glycogen Phosphorylase B"/>
    <property type="match status" value="1"/>
</dbReference>
<dbReference type="RefSeq" id="WP_243467204.1">
    <property type="nucleotide sequence ID" value="NZ_BAVR01000010.1"/>
</dbReference>
<dbReference type="EMBL" id="BAVR01000010">
    <property type="protein sequence ID" value="GAE87810.1"/>
    <property type="molecule type" value="Genomic_DNA"/>
</dbReference>
<reference evidence="1" key="1">
    <citation type="journal article" date="2014" name="Genome Announc.">
        <title>Draft Genome Sequence of Clostridium straminisolvens Strain JCM 21531T, Isolated from a Cellulose-Degrading Bacterial Community.</title>
        <authorList>
            <person name="Yuki M."/>
            <person name="Oshima K."/>
            <person name="Suda W."/>
            <person name="Sakamoto M."/>
            <person name="Kitamura K."/>
            <person name="Iida T."/>
            <person name="Hattori M."/>
            <person name="Ohkuma M."/>
        </authorList>
    </citation>
    <scope>NUCLEOTIDE SEQUENCE [LARGE SCALE GENOMIC DNA]</scope>
    <source>
        <strain evidence="1">JCM 21531</strain>
    </source>
</reference>
<protein>
    <submittedName>
        <fullName evidence="1">N-Acetylneuraminate cytidylyltransferase</fullName>
    </submittedName>
</protein>
<keyword evidence="1" id="KW-0548">Nucleotidyltransferase</keyword>
<keyword evidence="1" id="KW-0808">Transferase</keyword>
<dbReference type="Proteomes" id="UP000019109">
    <property type="component" value="Unassembled WGS sequence"/>
</dbReference>
<dbReference type="SUPFAM" id="SSF53756">
    <property type="entry name" value="UDP-Glycosyltransferase/glycogen phosphorylase"/>
    <property type="match status" value="1"/>
</dbReference>
<sequence>MSEIMLKSDMAISAGGSTLYELCACGTPTLAIVIADNQREMVDMMSSEGYIISLGWHGELADMELLQKIKLLCADYEKRVSLSKKMQKLVDGEGVRRIVEEIIKITS</sequence>
<evidence type="ECO:0000313" key="1">
    <source>
        <dbReference type="EMBL" id="GAE87810.1"/>
    </source>
</evidence>
<name>W4V2W6_9FIRM</name>
<dbReference type="STRING" id="1294263.JCM21531_1210"/>
<evidence type="ECO:0000313" key="2">
    <source>
        <dbReference type="Proteomes" id="UP000019109"/>
    </source>
</evidence>
<keyword evidence="2" id="KW-1185">Reference proteome</keyword>
<accession>W4V2W6</accession>
<gene>
    <name evidence="1" type="ORF">JCM21531_1210</name>
</gene>
<dbReference type="AlphaFoldDB" id="W4V2W6"/>